<keyword evidence="3" id="KW-0158">Chromosome</keyword>
<evidence type="ECO:0000313" key="10">
    <source>
        <dbReference type="EMBL" id="PKI83070.1"/>
    </source>
</evidence>
<dbReference type="GO" id="GO:0005634">
    <property type="term" value="C:nucleus"/>
    <property type="evidence" value="ECO:0007669"/>
    <property type="project" value="InterPro"/>
</dbReference>
<dbReference type="PANTHER" id="PTHR14527:SF2">
    <property type="entry name" value="PROTEIN MIS12 HOMOLOG"/>
    <property type="match status" value="1"/>
</dbReference>
<dbReference type="AlphaFoldDB" id="A0A2N1J941"/>
<organism evidence="10 11">
    <name type="scientific">Malassezia vespertilionis</name>
    <dbReference type="NCBI Taxonomy" id="2020962"/>
    <lineage>
        <taxon>Eukaryota</taxon>
        <taxon>Fungi</taxon>
        <taxon>Dikarya</taxon>
        <taxon>Basidiomycota</taxon>
        <taxon>Ustilaginomycotina</taxon>
        <taxon>Malasseziomycetes</taxon>
        <taxon>Malasseziales</taxon>
        <taxon>Malasseziaceae</taxon>
        <taxon>Malassezia</taxon>
    </lineage>
</organism>
<dbReference type="GO" id="GO:0000070">
    <property type="term" value="P:mitotic sister chromatid segregation"/>
    <property type="evidence" value="ECO:0007669"/>
    <property type="project" value="TreeGrafter"/>
</dbReference>
<keyword evidence="8" id="KW-0131">Cell cycle</keyword>
<evidence type="ECO:0000256" key="7">
    <source>
        <dbReference type="ARBA" id="ARBA00023054"/>
    </source>
</evidence>
<evidence type="ECO:0000313" key="11">
    <source>
        <dbReference type="Proteomes" id="UP000232875"/>
    </source>
</evidence>
<keyword evidence="9" id="KW-0137">Centromere</keyword>
<evidence type="ECO:0000256" key="8">
    <source>
        <dbReference type="ARBA" id="ARBA00023306"/>
    </source>
</evidence>
<evidence type="ECO:0000256" key="2">
    <source>
        <dbReference type="ARBA" id="ARBA00008643"/>
    </source>
</evidence>
<keyword evidence="5" id="KW-0498">Mitosis</keyword>
<dbReference type="OrthoDB" id="1884855at2759"/>
<evidence type="ECO:0000256" key="5">
    <source>
        <dbReference type="ARBA" id="ARBA00022776"/>
    </source>
</evidence>
<proteinExistence type="inferred from homology"/>
<reference evidence="10 11" key="1">
    <citation type="submission" date="2017-10" db="EMBL/GenBank/DDBJ databases">
        <title>A novel species of cold-tolerant Malassezia isolated from bats.</title>
        <authorList>
            <person name="Lorch J.M."/>
            <person name="Palmer J.M."/>
            <person name="Vanderwolf K.J."/>
            <person name="Schmidt K.Z."/>
            <person name="Verant M.L."/>
            <person name="Weller T.J."/>
            <person name="Blehert D.S."/>
        </authorList>
    </citation>
    <scope>NUCLEOTIDE SEQUENCE [LARGE SCALE GENOMIC DNA]</scope>
    <source>
        <strain evidence="10 11">NWHC:44797-103</strain>
    </source>
</reference>
<gene>
    <name evidence="10" type="ORF">MVES_002755</name>
</gene>
<dbReference type="InterPro" id="IPR008685">
    <property type="entry name" value="Centromere_Mis12"/>
</dbReference>
<dbReference type="EMBL" id="KZ454992">
    <property type="protein sequence ID" value="PKI83070.1"/>
    <property type="molecule type" value="Genomic_DNA"/>
</dbReference>
<accession>A0A2N1J941</accession>
<keyword evidence="4" id="KW-0132">Cell division</keyword>
<evidence type="ECO:0000256" key="4">
    <source>
        <dbReference type="ARBA" id="ARBA00022618"/>
    </source>
</evidence>
<evidence type="ECO:0000256" key="3">
    <source>
        <dbReference type="ARBA" id="ARBA00022454"/>
    </source>
</evidence>
<comment type="subcellular location">
    <subcellularLocation>
        <location evidence="1">Chromosome</location>
        <location evidence="1">Centromere</location>
        <location evidence="1">Kinetochore</location>
    </subcellularLocation>
</comment>
<dbReference type="GO" id="GO:0051382">
    <property type="term" value="P:kinetochore assembly"/>
    <property type="evidence" value="ECO:0007669"/>
    <property type="project" value="TreeGrafter"/>
</dbReference>
<dbReference type="GO" id="GO:0000444">
    <property type="term" value="C:MIS12/MIND type complex"/>
    <property type="evidence" value="ECO:0007669"/>
    <property type="project" value="TreeGrafter"/>
</dbReference>
<dbReference type="Proteomes" id="UP000232875">
    <property type="component" value="Unassembled WGS sequence"/>
</dbReference>
<sequence>MEDAESAARKHLILTELFGVNPRVIVDNLVVSANEHLYVLGSQLEETVRGMLGDAEDAERKAEQGVHAITTLLEHSIDHAMDTFELFCLRSIFVITPEQSRLITMAHHRGLDLRASDLPPAGNAPLLKNDEEVPQIVPPAEDMLRRKIAGARATQHRLAQAERASKVRLERAELMRSAYAFIVQGARSIASDDVRNADVDALMQAMVALATKVRSDTDSMMEALEILRDNKPLSCTLLPLDTQEPARDEEPMLGDQRQWEKGRDEYLNWEASRIIASMKQSTNAPQ</sequence>
<keyword evidence="11" id="KW-1185">Reference proteome</keyword>
<protein>
    <submittedName>
        <fullName evidence="10">Uncharacterized protein</fullName>
    </submittedName>
</protein>
<keyword evidence="7" id="KW-0175">Coiled coil</keyword>
<comment type="similarity">
    <text evidence="2">Belongs to the mis12 family.</text>
</comment>
<evidence type="ECO:0000256" key="6">
    <source>
        <dbReference type="ARBA" id="ARBA00022838"/>
    </source>
</evidence>
<dbReference type="Pfam" id="PF05859">
    <property type="entry name" value="Mis12"/>
    <property type="match status" value="1"/>
</dbReference>
<evidence type="ECO:0000256" key="1">
    <source>
        <dbReference type="ARBA" id="ARBA00004629"/>
    </source>
</evidence>
<evidence type="ECO:0000256" key="9">
    <source>
        <dbReference type="ARBA" id="ARBA00023328"/>
    </source>
</evidence>
<dbReference type="PANTHER" id="PTHR14527">
    <property type="entry name" value="PROTEIN MIS12 HOMOLOG"/>
    <property type="match status" value="1"/>
</dbReference>
<keyword evidence="6" id="KW-0995">Kinetochore</keyword>
<name>A0A2N1J941_9BASI</name>
<dbReference type="GO" id="GO:0051301">
    <property type="term" value="P:cell division"/>
    <property type="evidence" value="ECO:0007669"/>
    <property type="project" value="UniProtKB-KW"/>
</dbReference>